<dbReference type="GeneID" id="56927777"/>
<protein>
    <recommendedName>
        <fullName evidence="1">DUF7167 domain-containing protein</fullName>
    </recommendedName>
</protein>
<dbReference type="EMBL" id="CP063414">
    <property type="protein sequence ID" value="UOE77178.1"/>
    <property type="molecule type" value="Genomic_DNA"/>
</dbReference>
<dbReference type="Proteomes" id="UP001058458">
    <property type="component" value="Chromosome"/>
</dbReference>
<sequence length="46" mass="5680">MREEEIDIPDEELEGLSEEEIDKYIYENYYKDWLESHADMGFYKVD</sequence>
<evidence type="ECO:0000259" key="1">
    <source>
        <dbReference type="Pfam" id="PF23768"/>
    </source>
</evidence>
<dbReference type="InterPro" id="IPR055591">
    <property type="entry name" value="DUF7167"/>
</dbReference>
<accession>A0AB38R0R1</accession>
<name>A0AB38R0R1_PARTM</name>
<dbReference type="Pfam" id="PF23768">
    <property type="entry name" value="DUF7167"/>
    <property type="match status" value="1"/>
</dbReference>
<proteinExistence type="predicted"/>
<feature type="domain" description="DUF7167" evidence="1">
    <location>
        <begin position="2"/>
        <end position="46"/>
    </location>
</feature>
<gene>
    <name evidence="2" type="ORF">IMI45_04820</name>
</gene>
<evidence type="ECO:0000313" key="2">
    <source>
        <dbReference type="EMBL" id="UOE77178.1"/>
    </source>
</evidence>
<evidence type="ECO:0000313" key="3">
    <source>
        <dbReference type="Proteomes" id="UP001058458"/>
    </source>
</evidence>
<dbReference type="AlphaFoldDB" id="A0AB38R0R1"/>
<organism evidence="2 3">
    <name type="scientific">Parageobacillus thermoglucosidasius</name>
    <name type="common">Geobacillus thermoglucosidasius</name>
    <dbReference type="NCBI Taxonomy" id="1426"/>
    <lineage>
        <taxon>Bacteria</taxon>
        <taxon>Bacillati</taxon>
        <taxon>Bacillota</taxon>
        <taxon>Bacilli</taxon>
        <taxon>Bacillales</taxon>
        <taxon>Anoxybacillaceae</taxon>
        <taxon>Parageobacillus</taxon>
    </lineage>
</organism>
<reference evidence="2" key="1">
    <citation type="submission" date="2020-10" db="EMBL/GenBank/DDBJ databases">
        <authorList>
            <person name="Delgado J.A."/>
            <person name="Gonzalez J.M."/>
        </authorList>
    </citation>
    <scope>NUCLEOTIDE SEQUENCE</scope>
    <source>
        <strain evidence="2">23.6</strain>
    </source>
</reference>
<dbReference type="RefSeq" id="WP_155267337.1">
    <property type="nucleotide sequence ID" value="NZ_CP012712.1"/>
</dbReference>